<reference evidence="2 3" key="1">
    <citation type="journal article" date="2016" name="ISME J.">
        <title>Chasing the elusive Euryarchaeota class WSA2: genomes reveal a uniquely fastidious methyl-reducing methanogen.</title>
        <authorList>
            <person name="Nobu M.K."/>
            <person name="Narihiro T."/>
            <person name="Kuroda K."/>
            <person name="Mei R."/>
            <person name="Liu W.T."/>
        </authorList>
    </citation>
    <scope>NUCLEOTIDE SEQUENCE [LARGE SCALE GENOMIC DNA]</scope>
    <source>
        <strain evidence="2">ADurb1013_Bin02101</strain>
    </source>
</reference>
<dbReference type="InterPro" id="IPR012337">
    <property type="entry name" value="RNaseH-like_sf"/>
</dbReference>
<feature type="domain" description="Integrase catalytic" evidence="1">
    <location>
        <begin position="68"/>
        <end position="123"/>
    </location>
</feature>
<gene>
    <name evidence="2" type="ORF">AN188_01544</name>
</gene>
<organism evidence="2 3">
    <name type="scientific">Candidatus Methanofastidiosum methylothiophilum</name>
    <dbReference type="NCBI Taxonomy" id="1705564"/>
    <lineage>
        <taxon>Archaea</taxon>
        <taxon>Methanobacteriati</taxon>
        <taxon>Methanobacteriota</taxon>
        <taxon>Stenosarchaea group</taxon>
        <taxon>Candidatus Methanofastidiosia</taxon>
        <taxon>Candidatus Methanofastidiosales</taxon>
        <taxon>Candidatus Methanofastidiosaceae</taxon>
        <taxon>Candidatus Methanofastidiosum</taxon>
    </lineage>
</organism>
<dbReference type="PATRIC" id="fig|1706433.3.peg.1574"/>
<comment type="caution">
    <text evidence="2">The sequence shown here is derived from an EMBL/GenBank/DDBJ whole genome shotgun (WGS) entry which is preliminary data.</text>
</comment>
<dbReference type="InterPro" id="IPR001584">
    <property type="entry name" value="Integrase_cat-core"/>
</dbReference>
<accession>A0A150J6X3</accession>
<dbReference type="EMBL" id="LNJB01000035">
    <property type="protein sequence ID" value="KYC52875.1"/>
    <property type="molecule type" value="Genomic_DNA"/>
</dbReference>
<dbReference type="GO" id="GO:0015074">
    <property type="term" value="P:DNA integration"/>
    <property type="evidence" value="ECO:0007669"/>
    <property type="project" value="InterPro"/>
</dbReference>
<evidence type="ECO:0000259" key="1">
    <source>
        <dbReference type="Pfam" id="PF13683"/>
    </source>
</evidence>
<dbReference type="Pfam" id="PF13683">
    <property type="entry name" value="rve_3"/>
    <property type="match status" value="1"/>
</dbReference>
<protein>
    <recommendedName>
        <fullName evidence="1">Integrase catalytic domain-containing protein</fullName>
    </recommendedName>
</protein>
<evidence type="ECO:0000313" key="2">
    <source>
        <dbReference type="EMBL" id="KYC52875.1"/>
    </source>
</evidence>
<dbReference type="Proteomes" id="UP000092420">
    <property type="component" value="Unassembled WGS sequence"/>
</dbReference>
<dbReference type="PANTHER" id="PTHR47515:SF1">
    <property type="entry name" value="BLR2054 PROTEIN"/>
    <property type="match status" value="1"/>
</dbReference>
<dbReference type="PANTHER" id="PTHR47515">
    <property type="entry name" value="LOW CALCIUM RESPONSE LOCUS PROTEIN T"/>
    <property type="match status" value="1"/>
</dbReference>
<proteinExistence type="predicted"/>
<evidence type="ECO:0000313" key="3">
    <source>
        <dbReference type="Proteomes" id="UP000092420"/>
    </source>
</evidence>
<dbReference type="SUPFAM" id="SSF53098">
    <property type="entry name" value="Ribonuclease H-like"/>
    <property type="match status" value="1"/>
</dbReference>
<sequence length="138" mass="15503">MFLSGVILFPGQGHGNSSGCTSLLQHSFHEPSSGVFGDHHGRYSFLAVGAARSHDQFDRSRDKPIHDRSTDNAYIESFNGSFREECLQTHWFLSLEDATMKIELWRKDYNEFRPHSSLGYKTPVEFASLAYGPTSLSG</sequence>
<name>A0A150J6X3_9EURY</name>
<dbReference type="AlphaFoldDB" id="A0A150J6X3"/>